<gene>
    <name evidence="7" type="ORF">TeGR_g5405</name>
</gene>
<feature type="repeat" description="WD" evidence="4">
    <location>
        <begin position="845"/>
        <end position="886"/>
    </location>
</feature>
<comment type="similarity">
    <text evidence="1">Belongs to the WD repeat EMAP family.</text>
</comment>
<dbReference type="SUPFAM" id="SSF50998">
    <property type="entry name" value="Quinoprotein alcohol dehydrogenase-like"/>
    <property type="match status" value="1"/>
</dbReference>
<keyword evidence="3" id="KW-0677">Repeat</keyword>
<dbReference type="PANTHER" id="PTHR13720:SF33">
    <property type="entry name" value="HELP DOMAIN-CONTAINING PROTEIN"/>
    <property type="match status" value="1"/>
</dbReference>
<dbReference type="PANTHER" id="PTHR13720">
    <property type="entry name" value="WD-40 REPEAT PROTEIN"/>
    <property type="match status" value="1"/>
</dbReference>
<dbReference type="EMBL" id="BRYB01002849">
    <property type="protein sequence ID" value="GMI26434.1"/>
    <property type="molecule type" value="Genomic_DNA"/>
</dbReference>
<dbReference type="Pfam" id="PF00400">
    <property type="entry name" value="WD40"/>
    <property type="match status" value="1"/>
</dbReference>
<feature type="domain" description="EML-like second beta-propeller" evidence="6">
    <location>
        <begin position="725"/>
        <end position="972"/>
    </location>
</feature>
<evidence type="ECO:0000313" key="8">
    <source>
        <dbReference type="Proteomes" id="UP001165060"/>
    </source>
</evidence>
<accession>A0ABQ6MI02</accession>
<dbReference type="Gene3D" id="2.130.10.10">
    <property type="entry name" value="YVTN repeat-like/Quinoprotein amine dehydrogenase"/>
    <property type="match status" value="2"/>
</dbReference>
<feature type="region of interest" description="Disordered" evidence="5">
    <location>
        <begin position="626"/>
        <end position="651"/>
    </location>
</feature>
<evidence type="ECO:0000256" key="2">
    <source>
        <dbReference type="ARBA" id="ARBA00022574"/>
    </source>
</evidence>
<evidence type="ECO:0000256" key="1">
    <source>
        <dbReference type="ARBA" id="ARBA00006489"/>
    </source>
</evidence>
<dbReference type="InterPro" id="IPR011047">
    <property type="entry name" value="Quinoprotein_ADH-like_sf"/>
</dbReference>
<evidence type="ECO:0000256" key="5">
    <source>
        <dbReference type="SAM" id="MobiDB-lite"/>
    </source>
</evidence>
<comment type="caution">
    <text evidence="7">The sequence shown here is derived from an EMBL/GenBank/DDBJ whole genome shotgun (WGS) entry which is preliminary data.</text>
</comment>
<evidence type="ECO:0000313" key="7">
    <source>
        <dbReference type="EMBL" id="GMI26434.1"/>
    </source>
</evidence>
<evidence type="ECO:0000259" key="6">
    <source>
        <dbReference type="Pfam" id="PF23414"/>
    </source>
</evidence>
<evidence type="ECO:0000256" key="3">
    <source>
        <dbReference type="ARBA" id="ARBA00022737"/>
    </source>
</evidence>
<proteinExistence type="inferred from homology"/>
<dbReference type="Proteomes" id="UP001165060">
    <property type="component" value="Unassembled WGS sequence"/>
</dbReference>
<name>A0ABQ6MI02_9STRA</name>
<sequence>PPPPPRLEQRVDRQRDAGADLDEIAARRSKDYDKLIHANEGAAATLVIEDNKPMDWSVLMGTNDRKEKEKAGFLKKDDPTYDEVRQIASHCRGSDFPTPATLALLGDPASLLPPPKEPDSDDDPSFKKKISKLMQGLVVILENNAEKQVKYVSFKQRCNLHKKDLEGILARRALATMAYHYGAVNSPHLDSESFSSFLHAFWSENPHRFPVTEAEVIHLWQLCDAGDTALLSELAFVTPYIERNAFGFEFTQLCWGKPRDGIMRLRSAGFEELITEDEIPARINYGYCKSTVAPPQDWDVGDIKKGMELPRSELELERVYGCIGKTICPNLYETHDGRVVFTAAAVAVIQNVETGAQEFYNNHTDDITCCTVHYAGKIAATGQMGKPCYALVWDIDTQETMYRIGDDFFDRMVEALAISPNERYLVGVSGDNNQSFGIFDLKNKNDAGEIEPIIVSEGQFSPGVPPMLTFLEWKPDVDSIQFVGIAKGKLLRFFDFEPDRNDGQPPLTDYKGIAPREVRELPSAAWAMDGSYLVTGTDIGEVLIWMGSSITNKFVVTKALKKTDKVTVGLPITAITSVAFTPDGEKLYTGGADGKLKVWGNPTDDEPELLDTHNMALNRAELASKCGGPAAEVPSPKKKKNKGVPGAPKQAVTHVEKKIPANKAIMNIIVLDNKKVVKGQGEGVDGEFEQVVIANERGMLLNVWDGADGNTCFRTMMCSHFGEVSGLCPHPAIPGRFATVGEDGILNVWDAHAKSIVKTTELPHPARNCVFSPDGRWIAIGYCDGYMGILAAEAGFKERVEHHTLEEDIDRIKWSPNGRWLAVGSHDNYIDIFDCHKGFKLRNRFKGHTSYITGLDFSTDSRMLQSTCGARELLFWDVVHGKQLRARADMPNDPNDPVTWGRMTCVMGFPVMGIWPDFADGTDVNTLHVNEQGDTVVTCDDFGTVKLFNFPCVTEDAAYRAYRGHSSFVNNVSP</sequence>
<feature type="compositionally biased region" description="Basic and acidic residues" evidence="5">
    <location>
        <begin position="7"/>
        <end position="21"/>
    </location>
</feature>
<organism evidence="7 8">
    <name type="scientific">Tetraparma gracilis</name>
    <dbReference type="NCBI Taxonomy" id="2962635"/>
    <lineage>
        <taxon>Eukaryota</taxon>
        <taxon>Sar</taxon>
        <taxon>Stramenopiles</taxon>
        <taxon>Ochrophyta</taxon>
        <taxon>Bolidophyceae</taxon>
        <taxon>Parmales</taxon>
        <taxon>Triparmaceae</taxon>
        <taxon>Tetraparma</taxon>
    </lineage>
</organism>
<dbReference type="InterPro" id="IPR055442">
    <property type="entry name" value="Beta-prop_EML-like_2nd"/>
</dbReference>
<keyword evidence="8" id="KW-1185">Reference proteome</keyword>
<keyword evidence="2 4" id="KW-0853">WD repeat</keyword>
<dbReference type="InterPro" id="IPR015943">
    <property type="entry name" value="WD40/YVTN_repeat-like_dom_sf"/>
</dbReference>
<feature type="repeat" description="WD" evidence="4">
    <location>
        <begin position="575"/>
        <end position="599"/>
    </location>
</feature>
<dbReference type="InterPro" id="IPR001680">
    <property type="entry name" value="WD40_rpt"/>
</dbReference>
<feature type="non-terminal residue" evidence="7">
    <location>
        <position position="1"/>
    </location>
</feature>
<reference evidence="7 8" key="1">
    <citation type="journal article" date="2023" name="Commun. Biol.">
        <title>Genome analysis of Parmales, the sister group of diatoms, reveals the evolutionary specialization of diatoms from phago-mixotrophs to photoautotrophs.</title>
        <authorList>
            <person name="Ban H."/>
            <person name="Sato S."/>
            <person name="Yoshikawa S."/>
            <person name="Yamada K."/>
            <person name="Nakamura Y."/>
            <person name="Ichinomiya M."/>
            <person name="Sato N."/>
            <person name="Blanc-Mathieu R."/>
            <person name="Endo H."/>
            <person name="Kuwata A."/>
            <person name="Ogata H."/>
        </authorList>
    </citation>
    <scope>NUCLEOTIDE SEQUENCE [LARGE SCALE GENOMIC DNA]</scope>
</reference>
<dbReference type="Pfam" id="PF23414">
    <property type="entry name" value="Beta-prop_EML_2"/>
    <property type="match status" value="1"/>
</dbReference>
<evidence type="ECO:0000256" key="4">
    <source>
        <dbReference type="PROSITE-ProRule" id="PRU00221"/>
    </source>
</evidence>
<dbReference type="Pfam" id="PF03451">
    <property type="entry name" value="HELP"/>
    <property type="match status" value="1"/>
</dbReference>
<dbReference type="PROSITE" id="PS50082">
    <property type="entry name" value="WD_REPEATS_2"/>
    <property type="match status" value="2"/>
</dbReference>
<protein>
    <recommendedName>
        <fullName evidence="6">EML-like second beta-propeller domain-containing protein</fullName>
    </recommendedName>
</protein>
<feature type="region of interest" description="Disordered" evidence="5">
    <location>
        <begin position="1"/>
        <end position="21"/>
    </location>
</feature>
<dbReference type="PROSITE" id="PS50294">
    <property type="entry name" value="WD_REPEATS_REGION"/>
    <property type="match status" value="1"/>
</dbReference>
<dbReference type="InterPro" id="IPR050630">
    <property type="entry name" value="WD_repeat_EMAP"/>
</dbReference>
<dbReference type="SMART" id="SM00320">
    <property type="entry name" value="WD40"/>
    <property type="match status" value="9"/>
</dbReference>
<dbReference type="InterPro" id="IPR005108">
    <property type="entry name" value="HELP"/>
</dbReference>